<feature type="transmembrane region" description="Helical" evidence="21">
    <location>
        <begin position="643"/>
        <end position="662"/>
    </location>
</feature>
<keyword evidence="12" id="KW-0418">Kinase</keyword>
<dbReference type="Gene3D" id="3.30.200.20">
    <property type="entry name" value="Phosphorylase Kinase, domain 1"/>
    <property type="match status" value="1"/>
</dbReference>
<dbReference type="InterPro" id="IPR003591">
    <property type="entry name" value="Leu-rich_rpt_typical-subtyp"/>
</dbReference>
<keyword evidence="10" id="KW-0677">Repeat</keyword>
<evidence type="ECO:0000256" key="4">
    <source>
        <dbReference type="ARBA" id="ARBA00022473"/>
    </source>
</evidence>
<gene>
    <name evidence="24" type="ORF">J5N97_020804</name>
</gene>
<evidence type="ECO:0000256" key="11">
    <source>
        <dbReference type="ARBA" id="ARBA00022741"/>
    </source>
</evidence>
<keyword evidence="17" id="KW-0675">Receptor</keyword>
<comment type="similarity">
    <text evidence="2">Belongs to the protein kinase superfamily. Ser/Thr protein kinase family.</text>
</comment>
<dbReference type="EC" id="2.7.11.1" evidence="3"/>
<dbReference type="Gene3D" id="3.80.10.10">
    <property type="entry name" value="Ribonuclease Inhibitor"/>
    <property type="match status" value="3"/>
</dbReference>
<dbReference type="Gene3D" id="1.10.510.10">
    <property type="entry name" value="Transferase(Phosphotransferase) domain 1"/>
    <property type="match status" value="1"/>
</dbReference>
<dbReference type="FunFam" id="3.80.10.10:FF:000108">
    <property type="entry name" value="Leucine-rich repeat receptor-like serine/threonine-protein kinase BAM3"/>
    <property type="match status" value="1"/>
</dbReference>
<evidence type="ECO:0000256" key="20">
    <source>
        <dbReference type="ARBA" id="ARBA00048679"/>
    </source>
</evidence>
<keyword evidence="25" id="KW-1185">Reference proteome</keyword>
<dbReference type="Pfam" id="PF08263">
    <property type="entry name" value="LRRNT_2"/>
    <property type="match status" value="1"/>
</dbReference>
<dbReference type="SUPFAM" id="SSF56112">
    <property type="entry name" value="Protein kinase-like (PK-like)"/>
    <property type="match status" value="1"/>
</dbReference>
<evidence type="ECO:0000256" key="17">
    <source>
        <dbReference type="ARBA" id="ARBA00023170"/>
    </source>
</evidence>
<feature type="domain" description="Protein kinase" evidence="23">
    <location>
        <begin position="697"/>
        <end position="976"/>
    </location>
</feature>
<evidence type="ECO:0000256" key="5">
    <source>
        <dbReference type="ARBA" id="ARBA00022527"/>
    </source>
</evidence>
<dbReference type="GO" id="GO:0005524">
    <property type="term" value="F:ATP binding"/>
    <property type="evidence" value="ECO:0007669"/>
    <property type="project" value="UniProtKB-KW"/>
</dbReference>
<dbReference type="InterPro" id="IPR000719">
    <property type="entry name" value="Prot_kinase_dom"/>
</dbReference>
<evidence type="ECO:0000256" key="1">
    <source>
        <dbReference type="ARBA" id="ARBA00004167"/>
    </source>
</evidence>
<organism evidence="24 25">
    <name type="scientific">Dioscorea zingiberensis</name>
    <dbReference type="NCBI Taxonomy" id="325984"/>
    <lineage>
        <taxon>Eukaryota</taxon>
        <taxon>Viridiplantae</taxon>
        <taxon>Streptophyta</taxon>
        <taxon>Embryophyta</taxon>
        <taxon>Tracheophyta</taxon>
        <taxon>Spermatophyta</taxon>
        <taxon>Magnoliopsida</taxon>
        <taxon>Liliopsida</taxon>
        <taxon>Dioscoreales</taxon>
        <taxon>Dioscoreaceae</taxon>
        <taxon>Dioscorea</taxon>
    </lineage>
</organism>
<dbReference type="SUPFAM" id="SSF52047">
    <property type="entry name" value="RNI-like"/>
    <property type="match status" value="1"/>
</dbReference>
<evidence type="ECO:0000256" key="10">
    <source>
        <dbReference type="ARBA" id="ARBA00022737"/>
    </source>
</evidence>
<keyword evidence="5" id="KW-0723">Serine/threonine-protein kinase</keyword>
<dbReference type="FunFam" id="3.80.10.10:FF:000371">
    <property type="entry name" value="Leucine-rich repeat receptor-like serine/threonine-protein kinase BAM3"/>
    <property type="match status" value="1"/>
</dbReference>
<dbReference type="SUPFAM" id="SSF52058">
    <property type="entry name" value="L domain-like"/>
    <property type="match status" value="1"/>
</dbReference>
<evidence type="ECO:0000256" key="15">
    <source>
        <dbReference type="ARBA" id="ARBA00022989"/>
    </source>
</evidence>
<evidence type="ECO:0000256" key="13">
    <source>
        <dbReference type="ARBA" id="ARBA00022782"/>
    </source>
</evidence>
<keyword evidence="7" id="KW-0808">Transferase</keyword>
<keyword evidence="11" id="KW-0547">Nucleotide-binding</keyword>
<dbReference type="FunFam" id="1.10.510.10:FF:000201">
    <property type="entry name" value="Leucine-rich repeat receptor-like serine/threonine-protein kinase"/>
    <property type="match status" value="1"/>
</dbReference>
<keyword evidence="9 22" id="KW-0732">Signal</keyword>
<accession>A0A9D5CH70</accession>
<name>A0A9D5CH70_9LILI</name>
<dbReference type="GO" id="GO:0004674">
    <property type="term" value="F:protein serine/threonine kinase activity"/>
    <property type="evidence" value="ECO:0007669"/>
    <property type="project" value="UniProtKB-KW"/>
</dbReference>
<dbReference type="PANTHER" id="PTHR48010:SF96">
    <property type="entry name" value="OS05G0595800 PROTEIN"/>
    <property type="match status" value="1"/>
</dbReference>
<keyword evidence="8 21" id="KW-0812">Transmembrane</keyword>
<evidence type="ECO:0000256" key="2">
    <source>
        <dbReference type="ARBA" id="ARBA00008684"/>
    </source>
</evidence>
<dbReference type="SMART" id="SM00369">
    <property type="entry name" value="LRR_TYP"/>
    <property type="match status" value="6"/>
</dbReference>
<keyword evidence="14" id="KW-0067">ATP-binding</keyword>
<evidence type="ECO:0000259" key="23">
    <source>
        <dbReference type="PROSITE" id="PS50011"/>
    </source>
</evidence>
<protein>
    <recommendedName>
        <fullName evidence="3">non-specific serine/threonine protein kinase</fullName>
        <ecNumber evidence="3">2.7.11.1</ecNumber>
    </recommendedName>
</protein>
<sequence length="1003" mass="108989">MKPLLLLLLLLLLTFLSSTGAGTLLSDAIALASLRKALNTPATSTLDSWNTSNLHSVCSWLGVRCAGGRVVSLELSNLNISSTYNSLSISNLSSLLNLSLAGNAFDCEIELSSMPNLLYLNLSTNQFNGDLNWDYSTMQSLEVFDVYDNNFTAPLPAGVTSLKRLRHLDFGGNYFYGTIPASYGSLKRLEYLQLAGNDLRGRIPGELGNLTSLTELSLGYYNSFEGGIPAELGKLVTLVTLDLSKCSLDGEIPKHLGSLFNLNTLYLHSNLLSGNIPSSIGNLTSLLFLDLSNNGLTGEIPGELANLQQLRLLNLFLNRLHGSLPEYLAEMPSLETLGLFMNNFTGAIPENLGSNGRIQLLDLSSNKFTGTVPNSLCSSNQLKVLILFNNFLFGAIPETLGNCFSLAKLRMGQNYLNGTIPSGLLYLPKLFLLELQNNYLSGPLSESQNNNNNNNSQLAQLNLSNNLLSGSLPSSISILSNLQTLLVSDNRLQGPVPASIGSLHQLVKLDLSSNTLSGLIPPEISNCSQLTYLDLSQNNLSGEIPQEISSIQILNYLNLSRNHFSHSIPKSIGAMKSLTSADFSFNDFSGRLPDTGQFAYFNASAFAGNPRLCGSVLNNPCNLSAIPATTAATTRHVSGDFKLVFALSLLVCSLIFAIVAIVKARAYKQGNGDKAGAWKLTTFQRVEFTIADVLECMKDSNVIGRGGAGVVYIGRTPSGQEFAVKRLLGFSTGGHDHGFKAEVKTLANIRHRNIVRLLAFCSNSEMNVLVYEFMSNGSLGELLHGKGGGFLGWDRRYRIALEAARGLCYLHHDCCPMIVHRDVKSNNILLDSQLEAHVADFGLAKFLQDSAASQCMSAIAGSYGYIAPEYAYTLRVDEKSDVYSYGVVLLELITGRRPVGGFGDGVDIVQWAKKTTSCNKDNVADIVDSRLSILPVDEAMHVFFVAMLCVQENSVERPTMREVVQMLTEIHRHAALEQSPSSSSSDHHKIDSHCYKLFPDLLT</sequence>
<dbReference type="Proteomes" id="UP001085076">
    <property type="component" value="Miscellaneous, Linkage group lg05"/>
</dbReference>
<dbReference type="GO" id="GO:0030154">
    <property type="term" value="P:cell differentiation"/>
    <property type="evidence" value="ECO:0007669"/>
    <property type="project" value="UniProtKB-KW"/>
</dbReference>
<dbReference type="InterPro" id="IPR008271">
    <property type="entry name" value="Ser/Thr_kinase_AS"/>
</dbReference>
<dbReference type="Pfam" id="PF13855">
    <property type="entry name" value="LRR_8"/>
    <property type="match status" value="1"/>
</dbReference>
<keyword evidence="4" id="KW-0217">Developmental protein</keyword>
<dbReference type="InterPro" id="IPR011009">
    <property type="entry name" value="Kinase-like_dom_sf"/>
</dbReference>
<keyword evidence="6" id="KW-0433">Leucine-rich repeat</keyword>
<reference evidence="24" key="2">
    <citation type="journal article" date="2022" name="Hortic Res">
        <title>The genome of Dioscorea zingiberensis sheds light on the biosynthesis, origin and evolution of the medicinally important diosgenin saponins.</title>
        <authorList>
            <person name="Li Y."/>
            <person name="Tan C."/>
            <person name="Li Z."/>
            <person name="Guo J."/>
            <person name="Li S."/>
            <person name="Chen X."/>
            <person name="Wang C."/>
            <person name="Dai X."/>
            <person name="Yang H."/>
            <person name="Song W."/>
            <person name="Hou L."/>
            <person name="Xu J."/>
            <person name="Tong Z."/>
            <person name="Xu A."/>
            <person name="Yuan X."/>
            <person name="Wang W."/>
            <person name="Yang Q."/>
            <person name="Chen L."/>
            <person name="Sun Z."/>
            <person name="Wang K."/>
            <person name="Pan B."/>
            <person name="Chen J."/>
            <person name="Bao Y."/>
            <person name="Liu F."/>
            <person name="Qi X."/>
            <person name="Gang D.R."/>
            <person name="Wen J."/>
            <person name="Li J."/>
        </authorList>
    </citation>
    <scope>NUCLEOTIDE SEQUENCE</scope>
    <source>
        <strain evidence="24">Dzin_1.0</strain>
    </source>
</reference>
<dbReference type="PROSITE" id="PS50011">
    <property type="entry name" value="PROTEIN_KINASE_DOM"/>
    <property type="match status" value="1"/>
</dbReference>
<evidence type="ECO:0000256" key="8">
    <source>
        <dbReference type="ARBA" id="ARBA00022692"/>
    </source>
</evidence>
<evidence type="ECO:0000256" key="12">
    <source>
        <dbReference type="ARBA" id="ARBA00022777"/>
    </source>
</evidence>
<proteinExistence type="inferred from homology"/>
<evidence type="ECO:0000256" key="21">
    <source>
        <dbReference type="SAM" id="Phobius"/>
    </source>
</evidence>
<dbReference type="PROSITE" id="PS00108">
    <property type="entry name" value="PROTEIN_KINASE_ST"/>
    <property type="match status" value="1"/>
</dbReference>
<dbReference type="GO" id="GO:0016020">
    <property type="term" value="C:membrane"/>
    <property type="evidence" value="ECO:0007669"/>
    <property type="project" value="UniProtKB-SubCell"/>
</dbReference>
<feature type="chain" id="PRO_5039722941" description="non-specific serine/threonine protein kinase" evidence="22">
    <location>
        <begin position="22"/>
        <end position="1003"/>
    </location>
</feature>
<dbReference type="PANTHER" id="PTHR48010">
    <property type="entry name" value="OS05G0588300 PROTEIN"/>
    <property type="match status" value="1"/>
</dbReference>
<comment type="caution">
    <text evidence="24">The sequence shown here is derived from an EMBL/GenBank/DDBJ whole genome shotgun (WGS) entry which is preliminary data.</text>
</comment>
<keyword evidence="16 21" id="KW-0472">Membrane</keyword>
<keyword evidence="15 21" id="KW-1133">Transmembrane helix</keyword>
<dbReference type="InterPro" id="IPR055414">
    <property type="entry name" value="LRR_R13L4/SHOC2-like"/>
</dbReference>
<evidence type="ECO:0000256" key="6">
    <source>
        <dbReference type="ARBA" id="ARBA00022614"/>
    </source>
</evidence>
<feature type="signal peptide" evidence="22">
    <location>
        <begin position="1"/>
        <end position="21"/>
    </location>
</feature>
<evidence type="ECO:0000256" key="16">
    <source>
        <dbReference type="ARBA" id="ARBA00023136"/>
    </source>
</evidence>
<dbReference type="GO" id="GO:0010075">
    <property type="term" value="P:regulation of meristem growth"/>
    <property type="evidence" value="ECO:0007669"/>
    <property type="project" value="UniProtKB-ARBA"/>
</dbReference>
<reference evidence="24" key="1">
    <citation type="submission" date="2021-03" db="EMBL/GenBank/DDBJ databases">
        <authorList>
            <person name="Li Z."/>
            <person name="Yang C."/>
        </authorList>
    </citation>
    <scope>NUCLEOTIDE SEQUENCE</scope>
    <source>
        <strain evidence="24">Dzin_1.0</strain>
        <tissue evidence="24">Leaf</tissue>
    </source>
</reference>
<dbReference type="FunFam" id="3.30.200.20:FF:000292">
    <property type="entry name" value="Leucine-rich repeat receptor-like serine/threonine-protein kinase BAM1"/>
    <property type="match status" value="1"/>
</dbReference>
<evidence type="ECO:0000256" key="19">
    <source>
        <dbReference type="ARBA" id="ARBA00047899"/>
    </source>
</evidence>
<evidence type="ECO:0000256" key="3">
    <source>
        <dbReference type="ARBA" id="ARBA00012513"/>
    </source>
</evidence>
<dbReference type="AlphaFoldDB" id="A0A9D5CH70"/>
<dbReference type="InterPro" id="IPR013210">
    <property type="entry name" value="LRR_N_plant-typ"/>
</dbReference>
<dbReference type="Pfam" id="PF00560">
    <property type="entry name" value="LRR_1"/>
    <property type="match status" value="4"/>
</dbReference>
<dbReference type="Pfam" id="PF00069">
    <property type="entry name" value="Pkinase"/>
    <property type="match status" value="1"/>
</dbReference>
<dbReference type="EMBL" id="JAGGNH010000005">
    <property type="protein sequence ID" value="KAJ0972845.1"/>
    <property type="molecule type" value="Genomic_DNA"/>
</dbReference>
<evidence type="ECO:0000256" key="18">
    <source>
        <dbReference type="ARBA" id="ARBA00023180"/>
    </source>
</evidence>
<evidence type="ECO:0000313" key="24">
    <source>
        <dbReference type="EMBL" id="KAJ0972845.1"/>
    </source>
</evidence>
<evidence type="ECO:0000256" key="9">
    <source>
        <dbReference type="ARBA" id="ARBA00022729"/>
    </source>
</evidence>
<evidence type="ECO:0000256" key="7">
    <source>
        <dbReference type="ARBA" id="ARBA00022679"/>
    </source>
</evidence>
<keyword evidence="18" id="KW-0325">Glycoprotein</keyword>
<dbReference type="Pfam" id="PF23598">
    <property type="entry name" value="LRR_14"/>
    <property type="match status" value="1"/>
</dbReference>
<comment type="subcellular location">
    <subcellularLocation>
        <location evidence="1">Membrane</location>
        <topology evidence="1">Single-pass membrane protein</topology>
    </subcellularLocation>
</comment>
<evidence type="ECO:0000313" key="25">
    <source>
        <dbReference type="Proteomes" id="UP001085076"/>
    </source>
</evidence>
<evidence type="ECO:0000256" key="22">
    <source>
        <dbReference type="SAM" id="SignalP"/>
    </source>
</evidence>
<comment type="catalytic activity">
    <reaction evidence="19">
        <text>L-threonyl-[protein] + ATP = O-phospho-L-threonyl-[protein] + ADP + H(+)</text>
        <dbReference type="Rhea" id="RHEA:46608"/>
        <dbReference type="Rhea" id="RHEA-COMP:11060"/>
        <dbReference type="Rhea" id="RHEA-COMP:11605"/>
        <dbReference type="ChEBI" id="CHEBI:15378"/>
        <dbReference type="ChEBI" id="CHEBI:30013"/>
        <dbReference type="ChEBI" id="CHEBI:30616"/>
        <dbReference type="ChEBI" id="CHEBI:61977"/>
        <dbReference type="ChEBI" id="CHEBI:456216"/>
        <dbReference type="EC" id="2.7.11.1"/>
    </reaction>
</comment>
<dbReference type="FunFam" id="3.80.10.10:FF:000041">
    <property type="entry name" value="LRR receptor-like serine/threonine-protein kinase ERECTA"/>
    <property type="match status" value="1"/>
</dbReference>
<dbReference type="InterPro" id="IPR001611">
    <property type="entry name" value="Leu-rich_rpt"/>
</dbReference>
<dbReference type="GO" id="GO:0009908">
    <property type="term" value="P:flower development"/>
    <property type="evidence" value="ECO:0007669"/>
    <property type="project" value="UniProtKB-ARBA"/>
</dbReference>
<dbReference type="SMART" id="SM00220">
    <property type="entry name" value="S_TKc"/>
    <property type="match status" value="1"/>
</dbReference>
<comment type="catalytic activity">
    <reaction evidence="20">
        <text>L-seryl-[protein] + ATP = O-phospho-L-seryl-[protein] + ADP + H(+)</text>
        <dbReference type="Rhea" id="RHEA:17989"/>
        <dbReference type="Rhea" id="RHEA-COMP:9863"/>
        <dbReference type="Rhea" id="RHEA-COMP:11604"/>
        <dbReference type="ChEBI" id="CHEBI:15378"/>
        <dbReference type="ChEBI" id="CHEBI:29999"/>
        <dbReference type="ChEBI" id="CHEBI:30616"/>
        <dbReference type="ChEBI" id="CHEBI:83421"/>
        <dbReference type="ChEBI" id="CHEBI:456216"/>
        <dbReference type="EC" id="2.7.11.1"/>
    </reaction>
</comment>
<dbReference type="InterPro" id="IPR032675">
    <property type="entry name" value="LRR_dom_sf"/>
</dbReference>
<dbReference type="OrthoDB" id="759971at2759"/>
<dbReference type="InterPro" id="IPR050994">
    <property type="entry name" value="At_inactive_RLKs"/>
</dbReference>
<evidence type="ECO:0000256" key="14">
    <source>
        <dbReference type="ARBA" id="ARBA00022840"/>
    </source>
</evidence>
<keyword evidence="13" id="KW-0221">Differentiation</keyword>